<feature type="transmembrane region" description="Helical" evidence="1">
    <location>
        <begin position="228"/>
        <end position="251"/>
    </location>
</feature>
<keyword evidence="1" id="KW-1133">Transmembrane helix</keyword>
<reference evidence="2" key="2">
    <citation type="submission" date="2020-09" db="EMBL/GenBank/DDBJ databases">
        <authorList>
            <person name="Sun Q."/>
            <person name="Ohkuma M."/>
        </authorList>
    </citation>
    <scope>NUCLEOTIDE SEQUENCE</scope>
    <source>
        <strain evidence="2">JCM 14719</strain>
    </source>
</reference>
<keyword evidence="3" id="KW-1185">Reference proteome</keyword>
<evidence type="ECO:0000313" key="2">
    <source>
        <dbReference type="EMBL" id="GGK06054.1"/>
    </source>
</evidence>
<dbReference type="Pfam" id="PF06182">
    <property type="entry name" value="ABC2_membrane_6"/>
    <property type="match status" value="1"/>
</dbReference>
<comment type="caution">
    <text evidence="2">The sequence shown here is derived from an EMBL/GenBank/DDBJ whole genome shotgun (WGS) entry which is preliminary data.</text>
</comment>
<dbReference type="AlphaFoldDB" id="A0A8J3FCI4"/>
<feature type="transmembrane region" description="Helical" evidence="1">
    <location>
        <begin position="170"/>
        <end position="196"/>
    </location>
</feature>
<sequence>MRSPARSLARRGHHRALAGLGGLVSALRPYLQWVRLRFLLMLAYRVNYYSGIAVYTINIGAYYFLWKALYHGESTLGGLTATQMTTYVAVAWMARSFYFNNVDREMAQEIREGRVAVELIRPYNYLLVKAMQALGEGLFRLCFFSVPGMVLVSFLLPVDLPERPETWGLFALSLLLSFVINTQLNLLTGLLAFFLLNNEGLMYAKRVVVDLFSGLIVPLSLFPEWARAVLVLLPFQAISYLPTMIVTGAWTSAQIHQALLVQLAWSVLLVVPIQALWVLARRKLVVQGG</sequence>
<evidence type="ECO:0000256" key="1">
    <source>
        <dbReference type="SAM" id="Phobius"/>
    </source>
</evidence>
<keyword evidence="1" id="KW-0812">Transmembrane</keyword>
<dbReference type="Proteomes" id="UP000637720">
    <property type="component" value="Unassembled WGS sequence"/>
</dbReference>
<evidence type="ECO:0000313" key="3">
    <source>
        <dbReference type="Proteomes" id="UP000637720"/>
    </source>
</evidence>
<gene>
    <name evidence="2" type="ORF">GCM10007043_20050</name>
</gene>
<feature type="transmembrane region" description="Helical" evidence="1">
    <location>
        <begin position="138"/>
        <end position="158"/>
    </location>
</feature>
<accession>A0A8J3FCI4</accession>
<name>A0A8J3FCI4_9BACI</name>
<organism evidence="2 3">
    <name type="scientific">Calditerricola satsumensis</name>
    <dbReference type="NCBI Taxonomy" id="373054"/>
    <lineage>
        <taxon>Bacteria</taxon>
        <taxon>Bacillati</taxon>
        <taxon>Bacillota</taxon>
        <taxon>Bacilli</taxon>
        <taxon>Bacillales</taxon>
        <taxon>Bacillaceae</taxon>
        <taxon>Calditerricola</taxon>
    </lineage>
</organism>
<proteinExistence type="predicted"/>
<protein>
    <submittedName>
        <fullName evidence="2">ABC transporter permease</fullName>
    </submittedName>
</protein>
<dbReference type="PANTHER" id="PTHR36832">
    <property type="entry name" value="SLR1174 PROTEIN-RELATED"/>
    <property type="match status" value="1"/>
</dbReference>
<feature type="transmembrane region" description="Helical" evidence="1">
    <location>
        <begin position="46"/>
        <end position="65"/>
    </location>
</feature>
<feature type="transmembrane region" description="Helical" evidence="1">
    <location>
        <begin position="258"/>
        <end position="280"/>
    </location>
</feature>
<dbReference type="EMBL" id="BMOF01000050">
    <property type="protein sequence ID" value="GGK06054.1"/>
    <property type="molecule type" value="Genomic_DNA"/>
</dbReference>
<dbReference type="PANTHER" id="PTHR36832:SF1">
    <property type="entry name" value="SLR1174 PROTEIN"/>
    <property type="match status" value="1"/>
</dbReference>
<dbReference type="InterPro" id="IPR010390">
    <property type="entry name" value="ABC-2_transporter-like"/>
</dbReference>
<keyword evidence="1" id="KW-0472">Membrane</keyword>
<reference evidence="2" key="1">
    <citation type="journal article" date="2014" name="Int. J. Syst. Evol. Microbiol.">
        <title>Complete genome sequence of Corynebacterium casei LMG S-19264T (=DSM 44701T), isolated from a smear-ripened cheese.</title>
        <authorList>
            <consortium name="US DOE Joint Genome Institute (JGI-PGF)"/>
            <person name="Walter F."/>
            <person name="Albersmeier A."/>
            <person name="Kalinowski J."/>
            <person name="Ruckert C."/>
        </authorList>
    </citation>
    <scope>NUCLEOTIDE SEQUENCE</scope>
    <source>
        <strain evidence="2">JCM 14719</strain>
    </source>
</reference>